<dbReference type="InterPro" id="IPR019109">
    <property type="entry name" value="MamF_MmsF"/>
</dbReference>
<dbReference type="STRING" id="348151.IV55_GL001416"/>
<evidence type="ECO:0000256" key="3">
    <source>
        <dbReference type="ARBA" id="ARBA00022989"/>
    </source>
</evidence>
<evidence type="ECO:0000313" key="6">
    <source>
        <dbReference type="EMBL" id="KRN96444.1"/>
    </source>
</evidence>
<feature type="transmembrane region" description="Helical" evidence="5">
    <location>
        <begin position="13"/>
        <end position="35"/>
    </location>
</feature>
<feature type="transmembrane region" description="Helical" evidence="5">
    <location>
        <begin position="77"/>
        <end position="99"/>
    </location>
</feature>
<evidence type="ECO:0000256" key="1">
    <source>
        <dbReference type="ARBA" id="ARBA00004141"/>
    </source>
</evidence>
<evidence type="ECO:0000256" key="4">
    <source>
        <dbReference type="ARBA" id="ARBA00023136"/>
    </source>
</evidence>
<comment type="subcellular location">
    <subcellularLocation>
        <location evidence="1">Membrane</location>
        <topology evidence="1">Multi-pass membrane protein</topology>
    </subcellularLocation>
</comment>
<dbReference type="Pfam" id="PF09685">
    <property type="entry name" value="MamF_MmsF"/>
    <property type="match status" value="1"/>
</dbReference>
<evidence type="ECO:0000256" key="5">
    <source>
        <dbReference type="SAM" id="Phobius"/>
    </source>
</evidence>
<protein>
    <recommendedName>
        <fullName evidence="8">DUF4870 domain-containing protein</fullName>
    </recommendedName>
</protein>
<sequence length="110" mass="12142">MGSAIMEHKVVNALSYFSILFLPVIFPLVVWIVGSGEQTITTNAKKAFWSQLLPTIMAFALFFFVAIYGLTNGANAGLGWLTGLFFGLLCLISVVLWFYNIVMGIRMLLA</sequence>
<accession>A0A0R2LAX7</accession>
<gene>
    <name evidence="6" type="ORF">IV55_GL001416</name>
</gene>
<keyword evidence="7" id="KW-1185">Reference proteome</keyword>
<evidence type="ECO:0000313" key="7">
    <source>
        <dbReference type="Proteomes" id="UP000051139"/>
    </source>
</evidence>
<organism evidence="6 7">
    <name type="scientific">Furfurilactobacillus siliginis</name>
    <dbReference type="NCBI Taxonomy" id="348151"/>
    <lineage>
        <taxon>Bacteria</taxon>
        <taxon>Bacillati</taxon>
        <taxon>Bacillota</taxon>
        <taxon>Bacilli</taxon>
        <taxon>Lactobacillales</taxon>
        <taxon>Lactobacillaceae</taxon>
        <taxon>Furfurilactobacillus</taxon>
    </lineage>
</organism>
<comment type="caution">
    <text evidence="6">The sequence shown here is derived from an EMBL/GenBank/DDBJ whole genome shotgun (WGS) entry which is preliminary data.</text>
</comment>
<reference evidence="6 7" key="1">
    <citation type="journal article" date="2015" name="Genome Announc.">
        <title>Expanding the biotechnology potential of lactobacilli through comparative genomics of 213 strains and associated genera.</title>
        <authorList>
            <person name="Sun Z."/>
            <person name="Harris H.M."/>
            <person name="McCann A."/>
            <person name="Guo C."/>
            <person name="Argimon S."/>
            <person name="Zhang W."/>
            <person name="Yang X."/>
            <person name="Jeffery I.B."/>
            <person name="Cooney J.C."/>
            <person name="Kagawa T.F."/>
            <person name="Liu W."/>
            <person name="Song Y."/>
            <person name="Salvetti E."/>
            <person name="Wrobel A."/>
            <person name="Rasinkangas P."/>
            <person name="Parkhill J."/>
            <person name="Rea M.C."/>
            <person name="O'Sullivan O."/>
            <person name="Ritari J."/>
            <person name="Douillard F.P."/>
            <person name="Paul Ross R."/>
            <person name="Yang R."/>
            <person name="Briner A.E."/>
            <person name="Felis G.E."/>
            <person name="de Vos W.M."/>
            <person name="Barrangou R."/>
            <person name="Klaenhammer T.R."/>
            <person name="Caufield P.W."/>
            <person name="Cui Y."/>
            <person name="Zhang H."/>
            <person name="O'Toole P.W."/>
        </authorList>
    </citation>
    <scope>NUCLEOTIDE SEQUENCE [LARGE SCALE GENOMIC DNA]</scope>
    <source>
        <strain evidence="6 7">DSM 22696</strain>
    </source>
</reference>
<proteinExistence type="predicted"/>
<evidence type="ECO:0000256" key="2">
    <source>
        <dbReference type="ARBA" id="ARBA00022692"/>
    </source>
</evidence>
<dbReference type="EMBL" id="JQCB01000004">
    <property type="protein sequence ID" value="KRN96444.1"/>
    <property type="molecule type" value="Genomic_DNA"/>
</dbReference>
<dbReference type="Proteomes" id="UP000051139">
    <property type="component" value="Unassembled WGS sequence"/>
</dbReference>
<evidence type="ECO:0008006" key="8">
    <source>
        <dbReference type="Google" id="ProtNLM"/>
    </source>
</evidence>
<keyword evidence="2 5" id="KW-0812">Transmembrane</keyword>
<keyword evidence="4 5" id="KW-0472">Membrane</keyword>
<name>A0A0R2LAX7_9LACO</name>
<dbReference type="PATRIC" id="fig|348151.3.peg.1454"/>
<keyword evidence="3 5" id="KW-1133">Transmembrane helix</keyword>
<dbReference type="AlphaFoldDB" id="A0A0R2LAX7"/>
<feature type="transmembrane region" description="Helical" evidence="5">
    <location>
        <begin position="47"/>
        <end position="71"/>
    </location>
</feature>